<name>G0VM32_MEGEL</name>
<dbReference type="InterPro" id="IPR036366">
    <property type="entry name" value="PGBDSf"/>
</dbReference>
<evidence type="ECO:0000313" key="7">
    <source>
        <dbReference type="EMBL" id="CCC72594.1"/>
    </source>
</evidence>
<dbReference type="Pfam" id="PF00877">
    <property type="entry name" value="NLPC_P60"/>
    <property type="match status" value="1"/>
</dbReference>
<dbReference type="InterPro" id="IPR002477">
    <property type="entry name" value="Peptidoglycan-bd-like"/>
</dbReference>
<evidence type="ECO:0000256" key="3">
    <source>
        <dbReference type="ARBA" id="ARBA00022801"/>
    </source>
</evidence>
<evidence type="ECO:0000256" key="5">
    <source>
        <dbReference type="SAM" id="SignalP"/>
    </source>
</evidence>
<proteinExistence type="inferred from homology"/>
<dbReference type="GO" id="GO:0006508">
    <property type="term" value="P:proteolysis"/>
    <property type="evidence" value="ECO:0007669"/>
    <property type="project" value="UniProtKB-KW"/>
</dbReference>
<evidence type="ECO:0000259" key="6">
    <source>
        <dbReference type="PROSITE" id="PS51935"/>
    </source>
</evidence>
<dbReference type="PANTHER" id="PTHR47053:SF1">
    <property type="entry name" value="MUREIN DD-ENDOPEPTIDASE MEPH-RELATED"/>
    <property type="match status" value="1"/>
</dbReference>
<gene>
    <name evidence="7" type="ORF">MELS_0371</name>
</gene>
<sequence>MDTTKKIAVMLGLCLMTSISFAGATFHPGDKGNQITTIQQALANYGYDISVDGDYGASTQAAVRQFQEAQGLEADGIVGAATYEALMGEAMPENHTVQAGASAAMPAATSQNEITLVQQALANNGYDVAVDGAFGPGTERAIRSYQVDHGLEPDGIVGQETFYSLTGQSLPTGPIRRFGSGGYNGVSRVESPEATHILDIANQYIGVPYVFGGSTPSGFDCSGFTRYVYSAAGIDLPRGADEQYGVGYSVSMANLQPGDLVFFSTYESGISHVGIYIGNHQFINAASDGVSISDMDSNYWSARYIGAKRVM</sequence>
<dbReference type="KEGG" id="med:MELS_0371"/>
<protein>
    <submittedName>
        <fullName evidence="7">NlpC/P60 family protein</fullName>
    </submittedName>
</protein>
<keyword evidence="2" id="KW-0645">Protease</keyword>
<dbReference type="InterPro" id="IPR000064">
    <property type="entry name" value="NLP_P60_dom"/>
</dbReference>
<feature type="signal peptide" evidence="5">
    <location>
        <begin position="1"/>
        <end position="22"/>
    </location>
</feature>
<dbReference type="Pfam" id="PF01471">
    <property type="entry name" value="PG_binding_1"/>
    <property type="match status" value="2"/>
</dbReference>
<dbReference type="HOGENOM" id="CLU_016043_1_6_9"/>
<organism evidence="7 8">
    <name type="scientific">Megasphaera elsdenii DSM 20460</name>
    <dbReference type="NCBI Taxonomy" id="1064535"/>
    <lineage>
        <taxon>Bacteria</taxon>
        <taxon>Bacillati</taxon>
        <taxon>Bacillota</taxon>
        <taxon>Negativicutes</taxon>
        <taxon>Veillonellales</taxon>
        <taxon>Veillonellaceae</taxon>
        <taxon>Megasphaera</taxon>
    </lineage>
</organism>
<dbReference type="STRING" id="1064535.MELS_0371"/>
<dbReference type="AlphaFoldDB" id="G0VM32"/>
<accession>G0VM32</accession>
<feature type="domain" description="NlpC/P60" evidence="6">
    <location>
        <begin position="191"/>
        <end position="311"/>
    </location>
</feature>
<keyword evidence="8" id="KW-1185">Reference proteome</keyword>
<dbReference type="eggNOG" id="COG3409">
    <property type="taxonomic scope" value="Bacteria"/>
</dbReference>
<dbReference type="PROSITE" id="PS51935">
    <property type="entry name" value="NLPC_P60"/>
    <property type="match status" value="1"/>
</dbReference>
<feature type="chain" id="PRO_5038431012" evidence="5">
    <location>
        <begin position="23"/>
        <end position="311"/>
    </location>
</feature>
<keyword evidence="3" id="KW-0378">Hydrolase</keyword>
<dbReference type="SUPFAM" id="SSF54001">
    <property type="entry name" value="Cysteine proteinases"/>
    <property type="match status" value="1"/>
</dbReference>
<dbReference type="GO" id="GO:0008234">
    <property type="term" value="F:cysteine-type peptidase activity"/>
    <property type="evidence" value="ECO:0007669"/>
    <property type="project" value="UniProtKB-KW"/>
</dbReference>
<evidence type="ECO:0000313" key="8">
    <source>
        <dbReference type="Proteomes" id="UP000010111"/>
    </source>
</evidence>
<evidence type="ECO:0000256" key="4">
    <source>
        <dbReference type="ARBA" id="ARBA00022807"/>
    </source>
</evidence>
<dbReference type="PANTHER" id="PTHR47053">
    <property type="entry name" value="MUREIN DD-ENDOPEPTIDASE MEPH-RELATED"/>
    <property type="match status" value="1"/>
</dbReference>
<reference evidence="7 8" key="1">
    <citation type="journal article" date="2011" name="J. Bacteriol.">
        <title>Genome Sequence of the Ruminal Bacterium Megasphaera elsdenii.</title>
        <authorList>
            <person name="Marx H."/>
            <person name="Graf A.B."/>
            <person name="Tatto N."/>
            <person name="Thallinger G.G."/>
            <person name="Mattanovich D."/>
            <person name="Sauer M."/>
        </authorList>
    </citation>
    <scope>NUCLEOTIDE SEQUENCE [LARGE SCALE GENOMIC DNA]</scope>
    <source>
        <strain evidence="7 8">DSM 20460</strain>
    </source>
</reference>
<dbReference type="Gene3D" id="1.10.101.10">
    <property type="entry name" value="PGBD-like superfamily/PGBD"/>
    <property type="match status" value="2"/>
</dbReference>
<keyword evidence="4" id="KW-0788">Thiol protease</keyword>
<evidence type="ECO:0000256" key="1">
    <source>
        <dbReference type="ARBA" id="ARBA00007074"/>
    </source>
</evidence>
<dbReference type="eggNOG" id="COG0791">
    <property type="taxonomic scope" value="Bacteria"/>
</dbReference>
<dbReference type="InterPro" id="IPR038765">
    <property type="entry name" value="Papain-like_cys_pep_sf"/>
</dbReference>
<comment type="similarity">
    <text evidence="1">Belongs to the peptidase C40 family.</text>
</comment>
<dbReference type="InterPro" id="IPR036365">
    <property type="entry name" value="PGBD-like_sf"/>
</dbReference>
<keyword evidence="5" id="KW-0732">Signal</keyword>
<dbReference type="Gene3D" id="3.90.1720.10">
    <property type="entry name" value="endopeptidase domain like (from Nostoc punctiforme)"/>
    <property type="match status" value="1"/>
</dbReference>
<dbReference type="Proteomes" id="UP000010111">
    <property type="component" value="Chromosome"/>
</dbReference>
<dbReference type="EMBL" id="HE576794">
    <property type="protein sequence ID" value="CCC72594.1"/>
    <property type="molecule type" value="Genomic_DNA"/>
</dbReference>
<dbReference type="InterPro" id="IPR051202">
    <property type="entry name" value="Peptidase_C40"/>
</dbReference>
<evidence type="ECO:0000256" key="2">
    <source>
        <dbReference type="ARBA" id="ARBA00022670"/>
    </source>
</evidence>
<dbReference type="SUPFAM" id="SSF47090">
    <property type="entry name" value="PGBD-like"/>
    <property type="match status" value="2"/>
</dbReference>